<dbReference type="Gene3D" id="2.20.25.100">
    <property type="entry name" value="Zn-binding ribosomal proteins"/>
    <property type="match status" value="1"/>
</dbReference>
<evidence type="ECO:0000256" key="8">
    <source>
        <dbReference type="ARBA" id="ARBA00022792"/>
    </source>
</evidence>
<comment type="similarity">
    <text evidence="3 18">Belongs to the eukaryotic ribosomal protein eS27 family.</text>
</comment>
<evidence type="ECO:0000256" key="18">
    <source>
        <dbReference type="RuleBase" id="RU000671"/>
    </source>
</evidence>
<dbReference type="FunFam" id="1.10.238.10:FF:000370">
    <property type="entry name" value="Mitochondrial substrate carrier family protein"/>
    <property type="match status" value="1"/>
</dbReference>
<dbReference type="GO" id="GO:1990904">
    <property type="term" value="C:ribonucleoprotein complex"/>
    <property type="evidence" value="ECO:0007669"/>
    <property type="project" value="UniProtKB-KW"/>
</dbReference>
<comment type="cofactor">
    <cofactor evidence="18">
        <name>Zn(2+)</name>
        <dbReference type="ChEBI" id="CHEBI:29105"/>
    </cofactor>
    <text evidence="18">Binds 1 zinc ion per subunit.</text>
</comment>
<name>A0AAP0IRC1_9MAGN</name>
<evidence type="ECO:0000259" key="20">
    <source>
        <dbReference type="PROSITE" id="PS50222"/>
    </source>
</evidence>
<dbReference type="AlphaFoldDB" id="A0AAP0IRC1"/>
<dbReference type="GO" id="GO:0006412">
    <property type="term" value="P:translation"/>
    <property type="evidence" value="ECO:0007669"/>
    <property type="project" value="InterPro"/>
</dbReference>
<dbReference type="Proteomes" id="UP001419268">
    <property type="component" value="Unassembled WGS sequence"/>
</dbReference>
<evidence type="ECO:0000256" key="4">
    <source>
        <dbReference type="ARBA" id="ARBA00022448"/>
    </source>
</evidence>
<dbReference type="InterPro" id="IPR002048">
    <property type="entry name" value="EF_hand_dom"/>
</dbReference>
<evidence type="ECO:0000256" key="13">
    <source>
        <dbReference type="ARBA" id="ARBA00023128"/>
    </source>
</evidence>
<dbReference type="FunFam" id="1.50.40.10:FF:000067">
    <property type="entry name" value="Mitochondrial substrate carrier family protein"/>
    <property type="match status" value="1"/>
</dbReference>
<dbReference type="GO" id="GO:0008270">
    <property type="term" value="F:zinc ion binding"/>
    <property type="evidence" value="ECO:0007669"/>
    <property type="project" value="UniProtKB-KW"/>
</dbReference>
<dbReference type="Gene3D" id="1.10.238.10">
    <property type="entry name" value="EF-hand"/>
    <property type="match status" value="1"/>
</dbReference>
<dbReference type="InterPro" id="IPR023407">
    <property type="entry name" value="Ribosomal_eS27_Zn-bd_dom_sf"/>
</dbReference>
<dbReference type="Pfam" id="PF00153">
    <property type="entry name" value="Mito_carr"/>
    <property type="match status" value="3"/>
</dbReference>
<feature type="compositionally biased region" description="Basic and acidic residues" evidence="19">
    <location>
        <begin position="16"/>
        <end position="29"/>
    </location>
</feature>
<keyword evidence="12" id="KW-1133">Transmembrane helix</keyword>
<comment type="similarity">
    <text evidence="2 17">Belongs to the mitochondrial carrier (TC 2.A.29) family.</text>
</comment>
<dbReference type="EMBL" id="JBBNAG010000007">
    <property type="protein sequence ID" value="KAK9120261.1"/>
    <property type="molecule type" value="Genomic_DNA"/>
</dbReference>
<keyword evidence="22" id="KW-1185">Reference proteome</keyword>
<evidence type="ECO:0000256" key="2">
    <source>
        <dbReference type="ARBA" id="ARBA00006375"/>
    </source>
</evidence>
<feature type="repeat" description="Solcar" evidence="16">
    <location>
        <begin position="225"/>
        <end position="308"/>
    </location>
</feature>
<organism evidence="21 22">
    <name type="scientific">Stephania cephalantha</name>
    <dbReference type="NCBI Taxonomy" id="152367"/>
    <lineage>
        <taxon>Eukaryota</taxon>
        <taxon>Viridiplantae</taxon>
        <taxon>Streptophyta</taxon>
        <taxon>Embryophyta</taxon>
        <taxon>Tracheophyta</taxon>
        <taxon>Spermatophyta</taxon>
        <taxon>Magnoliopsida</taxon>
        <taxon>Ranunculales</taxon>
        <taxon>Menispermaceae</taxon>
        <taxon>Menispermoideae</taxon>
        <taxon>Cissampelideae</taxon>
        <taxon>Stephania</taxon>
    </lineage>
</organism>
<keyword evidence="7" id="KW-0677">Repeat</keyword>
<feature type="repeat" description="Solcar" evidence="16">
    <location>
        <begin position="320"/>
        <end position="407"/>
    </location>
</feature>
<keyword evidence="9 18" id="KW-0862">Zinc</keyword>
<dbReference type="GO" id="GO:0003735">
    <property type="term" value="F:structural constituent of ribosome"/>
    <property type="evidence" value="ECO:0007669"/>
    <property type="project" value="InterPro"/>
</dbReference>
<keyword evidence="10" id="KW-0106">Calcium</keyword>
<feature type="region of interest" description="Disordered" evidence="19">
    <location>
        <begin position="1"/>
        <end position="34"/>
    </location>
</feature>
<dbReference type="InterPro" id="IPR011992">
    <property type="entry name" value="EF-hand-dom_pair"/>
</dbReference>
<dbReference type="GO" id="GO:0035435">
    <property type="term" value="P:phosphate ion transmembrane transport"/>
    <property type="evidence" value="ECO:0007669"/>
    <property type="project" value="UniProtKB-ARBA"/>
</dbReference>
<keyword evidence="15 18" id="KW-0687">Ribonucleoprotein</keyword>
<comment type="caution">
    <text evidence="21">The sequence shown here is derived from an EMBL/GenBank/DDBJ whole genome shotgun (WGS) entry which is preliminary data.</text>
</comment>
<dbReference type="SMART" id="SM00054">
    <property type="entry name" value="EFh"/>
    <property type="match status" value="4"/>
</dbReference>
<evidence type="ECO:0000256" key="16">
    <source>
        <dbReference type="PROSITE-ProRule" id="PRU00282"/>
    </source>
</evidence>
<dbReference type="GO" id="GO:0080122">
    <property type="term" value="F:AMP transmembrane transporter activity"/>
    <property type="evidence" value="ECO:0007669"/>
    <property type="project" value="UniProtKB-ARBA"/>
</dbReference>
<evidence type="ECO:0000256" key="12">
    <source>
        <dbReference type="ARBA" id="ARBA00022989"/>
    </source>
</evidence>
<evidence type="ECO:0000256" key="17">
    <source>
        <dbReference type="RuleBase" id="RU000488"/>
    </source>
</evidence>
<dbReference type="GO" id="GO:0015217">
    <property type="term" value="F:ADP transmembrane transporter activity"/>
    <property type="evidence" value="ECO:0007669"/>
    <property type="project" value="UniProtKB-ARBA"/>
</dbReference>
<keyword evidence="14 16" id="KW-0472">Membrane</keyword>
<evidence type="ECO:0000256" key="15">
    <source>
        <dbReference type="ARBA" id="ARBA00023274"/>
    </source>
</evidence>
<feature type="repeat" description="Solcar" evidence="16">
    <location>
        <begin position="418"/>
        <end position="506"/>
    </location>
</feature>
<dbReference type="PANTHER" id="PTHR24089">
    <property type="entry name" value="SOLUTE CARRIER FAMILY 25"/>
    <property type="match status" value="1"/>
</dbReference>
<dbReference type="Pfam" id="PF13499">
    <property type="entry name" value="EF-hand_7"/>
    <property type="match status" value="2"/>
</dbReference>
<evidence type="ECO:0000256" key="14">
    <source>
        <dbReference type="ARBA" id="ARBA00023136"/>
    </source>
</evidence>
<gene>
    <name evidence="21" type="ORF">Scep_018354</name>
</gene>
<proteinExistence type="inferred from homology"/>
<dbReference type="GO" id="GO:0005743">
    <property type="term" value="C:mitochondrial inner membrane"/>
    <property type="evidence" value="ECO:0007669"/>
    <property type="project" value="UniProtKB-SubCell"/>
</dbReference>
<dbReference type="Gene3D" id="1.50.40.10">
    <property type="entry name" value="Mitochondrial carrier domain"/>
    <property type="match status" value="1"/>
</dbReference>
<keyword evidence="6 18" id="KW-0479">Metal-binding</keyword>
<dbReference type="FunFam" id="2.20.25.100:FF:000001">
    <property type="entry name" value="40S ribosomal protein S27"/>
    <property type="match status" value="1"/>
</dbReference>
<dbReference type="HAMAP" id="MF_00371">
    <property type="entry name" value="Ribosomal_eS27"/>
    <property type="match status" value="1"/>
</dbReference>
<dbReference type="GO" id="GO:0005315">
    <property type="term" value="F:phosphate transmembrane transporter activity"/>
    <property type="evidence" value="ECO:0007669"/>
    <property type="project" value="UniProtKB-ARBA"/>
</dbReference>
<evidence type="ECO:0000256" key="6">
    <source>
        <dbReference type="ARBA" id="ARBA00022723"/>
    </source>
</evidence>
<dbReference type="InterPro" id="IPR023395">
    <property type="entry name" value="MCP_dom_sf"/>
</dbReference>
<dbReference type="GO" id="GO:0005509">
    <property type="term" value="F:calcium ion binding"/>
    <property type="evidence" value="ECO:0007669"/>
    <property type="project" value="InterPro"/>
</dbReference>
<evidence type="ECO:0000256" key="7">
    <source>
        <dbReference type="ARBA" id="ARBA00022737"/>
    </source>
</evidence>
<keyword evidence="8" id="KW-0999">Mitochondrion inner membrane</keyword>
<evidence type="ECO:0000256" key="19">
    <source>
        <dbReference type="SAM" id="MobiDB-lite"/>
    </source>
</evidence>
<dbReference type="PROSITE" id="PS01168">
    <property type="entry name" value="RIBOSOMAL_S27E"/>
    <property type="match status" value="1"/>
</dbReference>
<evidence type="ECO:0000256" key="5">
    <source>
        <dbReference type="ARBA" id="ARBA00022692"/>
    </source>
</evidence>
<keyword evidence="13" id="KW-0496">Mitochondrion</keyword>
<evidence type="ECO:0000256" key="3">
    <source>
        <dbReference type="ARBA" id="ARBA00010919"/>
    </source>
</evidence>
<evidence type="ECO:0000256" key="10">
    <source>
        <dbReference type="ARBA" id="ARBA00022837"/>
    </source>
</evidence>
<comment type="subcellular location">
    <subcellularLocation>
        <location evidence="1">Mitochondrion inner membrane</location>
        <topology evidence="1">Multi-pass membrane protein</topology>
    </subcellularLocation>
</comment>
<dbReference type="FunFam" id="1.10.238.10:FF:000138">
    <property type="entry name" value="Calcium-binding mitochondrial carrier protein SCaMC-1"/>
    <property type="match status" value="1"/>
</dbReference>
<dbReference type="InterPro" id="IPR000592">
    <property type="entry name" value="Ribosomal_eS27"/>
</dbReference>
<evidence type="ECO:0000256" key="11">
    <source>
        <dbReference type="ARBA" id="ARBA00022980"/>
    </source>
</evidence>
<dbReference type="PROSITE" id="PS50920">
    <property type="entry name" value="SOLCAR"/>
    <property type="match status" value="3"/>
</dbReference>
<dbReference type="PROSITE" id="PS50222">
    <property type="entry name" value="EF_HAND_2"/>
    <property type="match status" value="3"/>
</dbReference>
<dbReference type="SUPFAM" id="SSF57829">
    <property type="entry name" value="Zn-binding ribosomal proteins"/>
    <property type="match status" value="1"/>
</dbReference>
<feature type="domain" description="EF-hand" evidence="20">
    <location>
        <begin position="55"/>
        <end position="90"/>
    </location>
</feature>
<keyword evidence="18" id="KW-0863">Zinc-finger</keyword>
<reference evidence="21 22" key="1">
    <citation type="submission" date="2024-01" db="EMBL/GenBank/DDBJ databases">
        <title>Genome assemblies of Stephania.</title>
        <authorList>
            <person name="Yang L."/>
        </authorList>
    </citation>
    <scope>NUCLEOTIDE SEQUENCE [LARGE SCALE GENOMIC DNA]</scope>
    <source>
        <strain evidence="21">JXDWG</strain>
        <tissue evidence="21">Leaf</tissue>
    </source>
</reference>
<evidence type="ECO:0000256" key="9">
    <source>
        <dbReference type="ARBA" id="ARBA00022833"/>
    </source>
</evidence>
<keyword evidence="5 16" id="KW-0812">Transmembrane</keyword>
<feature type="domain" description="EF-hand" evidence="20">
    <location>
        <begin position="122"/>
        <end position="157"/>
    </location>
</feature>
<protein>
    <recommendedName>
        <fullName evidence="18">40S ribosomal protein S27</fullName>
    </recommendedName>
</protein>
<dbReference type="SUPFAM" id="SSF47473">
    <property type="entry name" value="EF-hand"/>
    <property type="match status" value="1"/>
</dbReference>
<dbReference type="InterPro" id="IPR011332">
    <property type="entry name" value="Ribosomal_zn-bd"/>
</dbReference>
<dbReference type="InterPro" id="IPR018247">
    <property type="entry name" value="EF_Hand_1_Ca_BS"/>
</dbReference>
<sequence>MSGAGQAVEHVGFPKMDAKRQAENDRRSDCCNPVKKPGPVTMDHVLLALQETKEEREARIRSLFNFFDAANVGYLDYAQIENGLSALQIPAEYKYAKDLLNVCDANSDGKVEYQEFRRYMDDKELELYRIFQAIDVEHNGCILPEELWDALVRAGIEIDDEELAHFVEQVDKDNNGIITFEEWRDFLFLYPHEATIQNIYQYWERVCLVDIGEQPVIPEGISKHAHASRHLIAGGLAGAASRTATAPLDRLKVVLQVQTSRADVMPAVKEILREGGFLGFFRGNGINVLKVAPESAIKFYTYEMLKRFIVNSKGEGKEDIGAAGRLVAGGLAGAVAQTSIYPMDLVKTRLQTCPCVGGIAPSLGTLSKDIWVQEGPRAFYRGLVPSLLGIIPYAGIDLAAYETLKEMSKTYILHDGEPGPLVQLGCGTISGALGATCVYPLQVIRTRLQATHSKADAPYKGMLDVFWRTLQHEGFRVLGTVVVSDSNPPVLRSATKLLRDFSRVSELLKLSRKMVLSNDIDLLNPPAELEKRKHKLKRLVPTPNSFFMDVKCQGCFNITTVFSHSQTVVVCGNCQTVLCQPTGGKARLTEGCSFRKKVD</sequence>
<dbReference type="SUPFAM" id="SSF103506">
    <property type="entry name" value="Mitochondrial carrier"/>
    <property type="match status" value="1"/>
</dbReference>
<dbReference type="GO" id="GO:0005840">
    <property type="term" value="C:ribosome"/>
    <property type="evidence" value="ECO:0007669"/>
    <property type="project" value="UniProtKB-KW"/>
</dbReference>
<dbReference type="PROSITE" id="PS00018">
    <property type="entry name" value="EF_HAND_1"/>
    <property type="match status" value="1"/>
</dbReference>
<dbReference type="InterPro" id="IPR018108">
    <property type="entry name" value="MCP_transmembrane"/>
</dbReference>
<dbReference type="Pfam" id="PF01667">
    <property type="entry name" value="Ribosomal_S27e"/>
    <property type="match status" value="1"/>
</dbReference>
<evidence type="ECO:0000313" key="22">
    <source>
        <dbReference type="Proteomes" id="UP001419268"/>
    </source>
</evidence>
<feature type="domain" description="EF-hand" evidence="20">
    <location>
        <begin position="158"/>
        <end position="193"/>
    </location>
</feature>
<dbReference type="InterPro" id="IPR002067">
    <property type="entry name" value="MCP"/>
</dbReference>
<evidence type="ECO:0000313" key="21">
    <source>
        <dbReference type="EMBL" id="KAK9120261.1"/>
    </source>
</evidence>
<dbReference type="PRINTS" id="PR00926">
    <property type="entry name" value="MITOCARRIER"/>
</dbReference>
<accession>A0AAP0IRC1</accession>
<keyword evidence="11 18" id="KW-0689">Ribosomal protein</keyword>
<evidence type="ECO:0000256" key="1">
    <source>
        <dbReference type="ARBA" id="ARBA00004448"/>
    </source>
</evidence>
<dbReference type="CDD" id="cd00051">
    <property type="entry name" value="EFh"/>
    <property type="match status" value="1"/>
</dbReference>
<dbReference type="GO" id="GO:0005347">
    <property type="term" value="F:ATP transmembrane transporter activity"/>
    <property type="evidence" value="ECO:0007669"/>
    <property type="project" value="UniProtKB-ARBA"/>
</dbReference>
<keyword evidence="4 17" id="KW-0813">Transport</keyword>